<comment type="caution">
    <text evidence="12">The sequence shown here is derived from an EMBL/GenBank/DDBJ whole genome shotgun (WGS) entry which is preliminary data.</text>
</comment>
<keyword evidence="3" id="KW-1003">Cell membrane</keyword>
<sequence>MTDPSIIPDRAPFPRRPEDIAGDYRSSRLFARLWRDYLRQHIGKIAIAFLLLTIEGSTLGFLSWMLEPLFDRVFVGGEAALILWVGLGILGLFFLRAITTILHQTLLADVAMRSSSAMQVNLLRHLLALDGRFFQDNPPGALIERVQGDTLAVQQVWTLLITGAGRDSVALIALFAVAVSVAPSWTFMAMIGVPLLILPALLAQRYVRRKTATMRAQSSDRTTRLDEIFHGIIPIKLNRMEDYQMTRFERIVEAIVIAQVKIRAITTSIPAMIDIVTGLGFFLVLMVGGREILAGERTVGEFMSFFTAMALTFQPLRKLGNISGQWQTAAASLERLYRLFDMPPRITSPASPVQHRGPASTEIRLRNVGFSYGEQPVLQGLDLTARAGEVTALVGPSGAGKTTVFGLLTRLLDPQSGEITLGGTRIDRLDLNDLRDLFSVVTQDAPLFDETIRENICLGQDVPPARLEAVLRAAHVRDFLGALPDGIDSPAGPRGSNLSGGQRQRVAIARALLRDAPILLMDEATSALDAQSEKTVQEALDRLARGRTTLVIAHRLATVRNANKIVVMDKGRVVEEGPHEALLARGGLYAGLYKLQFASET</sequence>
<protein>
    <submittedName>
        <fullName evidence="12">ATP-binding cassette subfamily B protein/subfamily B ATP-binding cassette protein MsbA</fullName>
    </submittedName>
</protein>
<evidence type="ECO:0000256" key="8">
    <source>
        <dbReference type="ARBA" id="ARBA00023136"/>
    </source>
</evidence>
<dbReference type="PROSITE" id="PS00211">
    <property type="entry name" value="ABC_TRANSPORTER_1"/>
    <property type="match status" value="1"/>
</dbReference>
<keyword evidence="4 9" id="KW-0812">Transmembrane</keyword>
<dbReference type="InterPro" id="IPR003439">
    <property type="entry name" value="ABC_transporter-like_ATP-bd"/>
</dbReference>
<dbReference type="GO" id="GO:0016887">
    <property type="term" value="F:ATP hydrolysis activity"/>
    <property type="evidence" value="ECO:0007669"/>
    <property type="project" value="InterPro"/>
</dbReference>
<reference evidence="12 13" key="1">
    <citation type="submission" date="2019-03" db="EMBL/GenBank/DDBJ databases">
        <title>Genomic Encyclopedia of Type Strains, Phase IV (KMG-IV): sequencing the most valuable type-strain genomes for metagenomic binning, comparative biology and taxonomic classification.</title>
        <authorList>
            <person name="Goeker M."/>
        </authorList>
    </citation>
    <scope>NUCLEOTIDE SEQUENCE [LARGE SCALE GENOMIC DNA]</scope>
    <source>
        <strain evidence="12 13">DSM 24766</strain>
    </source>
</reference>
<evidence type="ECO:0000256" key="3">
    <source>
        <dbReference type="ARBA" id="ARBA00022475"/>
    </source>
</evidence>
<dbReference type="AlphaFoldDB" id="A0A4R2RSX0"/>
<dbReference type="CDD" id="cd18552">
    <property type="entry name" value="ABC_6TM_MsbA_like"/>
    <property type="match status" value="1"/>
</dbReference>
<dbReference type="GO" id="GO:0005524">
    <property type="term" value="F:ATP binding"/>
    <property type="evidence" value="ECO:0007669"/>
    <property type="project" value="UniProtKB-KW"/>
</dbReference>
<name>A0A4R2RSX0_9RHOB</name>
<evidence type="ECO:0000256" key="7">
    <source>
        <dbReference type="ARBA" id="ARBA00022989"/>
    </source>
</evidence>
<dbReference type="Pfam" id="PF00005">
    <property type="entry name" value="ABC_tran"/>
    <property type="match status" value="1"/>
</dbReference>
<evidence type="ECO:0000259" key="10">
    <source>
        <dbReference type="PROSITE" id="PS50893"/>
    </source>
</evidence>
<feature type="transmembrane region" description="Helical" evidence="9">
    <location>
        <begin position="45"/>
        <end position="66"/>
    </location>
</feature>
<evidence type="ECO:0000256" key="5">
    <source>
        <dbReference type="ARBA" id="ARBA00022741"/>
    </source>
</evidence>
<dbReference type="SUPFAM" id="SSF90123">
    <property type="entry name" value="ABC transporter transmembrane region"/>
    <property type="match status" value="1"/>
</dbReference>
<dbReference type="SMART" id="SM00382">
    <property type="entry name" value="AAA"/>
    <property type="match status" value="1"/>
</dbReference>
<feature type="transmembrane region" description="Helical" evidence="9">
    <location>
        <begin position="72"/>
        <end position="95"/>
    </location>
</feature>
<dbReference type="PROSITE" id="PS50929">
    <property type="entry name" value="ABC_TM1F"/>
    <property type="match status" value="1"/>
</dbReference>
<dbReference type="PANTHER" id="PTHR43394">
    <property type="entry name" value="ATP-DEPENDENT PERMEASE MDL1, MITOCHONDRIAL"/>
    <property type="match status" value="1"/>
</dbReference>
<dbReference type="SUPFAM" id="SSF52540">
    <property type="entry name" value="P-loop containing nucleoside triphosphate hydrolases"/>
    <property type="match status" value="1"/>
</dbReference>
<dbReference type="Gene3D" id="3.40.50.300">
    <property type="entry name" value="P-loop containing nucleotide triphosphate hydrolases"/>
    <property type="match status" value="1"/>
</dbReference>
<keyword evidence="6 12" id="KW-0067">ATP-binding</keyword>
<keyword evidence="7 9" id="KW-1133">Transmembrane helix</keyword>
<keyword evidence="13" id="KW-1185">Reference proteome</keyword>
<keyword evidence="2" id="KW-0813">Transport</keyword>
<feature type="domain" description="ABC transmembrane type-1" evidence="11">
    <location>
        <begin position="46"/>
        <end position="328"/>
    </location>
</feature>
<dbReference type="FunFam" id="3.40.50.300:FF:000221">
    <property type="entry name" value="Multidrug ABC transporter ATP-binding protein"/>
    <property type="match status" value="1"/>
</dbReference>
<evidence type="ECO:0000256" key="6">
    <source>
        <dbReference type="ARBA" id="ARBA00022840"/>
    </source>
</evidence>
<dbReference type="InterPro" id="IPR039421">
    <property type="entry name" value="Type_1_exporter"/>
</dbReference>
<evidence type="ECO:0000256" key="4">
    <source>
        <dbReference type="ARBA" id="ARBA00022692"/>
    </source>
</evidence>
<dbReference type="Proteomes" id="UP000295050">
    <property type="component" value="Unassembled WGS sequence"/>
</dbReference>
<evidence type="ECO:0000256" key="1">
    <source>
        <dbReference type="ARBA" id="ARBA00004651"/>
    </source>
</evidence>
<dbReference type="InterPro" id="IPR003593">
    <property type="entry name" value="AAA+_ATPase"/>
</dbReference>
<dbReference type="InterPro" id="IPR027417">
    <property type="entry name" value="P-loop_NTPase"/>
</dbReference>
<evidence type="ECO:0000256" key="2">
    <source>
        <dbReference type="ARBA" id="ARBA00022448"/>
    </source>
</evidence>
<keyword evidence="8 9" id="KW-0472">Membrane</keyword>
<gene>
    <name evidence="12" type="ORF">EV663_101244</name>
</gene>
<dbReference type="GO" id="GO:0015421">
    <property type="term" value="F:ABC-type oligopeptide transporter activity"/>
    <property type="evidence" value="ECO:0007669"/>
    <property type="project" value="TreeGrafter"/>
</dbReference>
<evidence type="ECO:0000259" key="11">
    <source>
        <dbReference type="PROSITE" id="PS50929"/>
    </source>
</evidence>
<dbReference type="Gene3D" id="1.20.1560.10">
    <property type="entry name" value="ABC transporter type 1, transmembrane domain"/>
    <property type="match status" value="1"/>
</dbReference>
<evidence type="ECO:0000313" key="13">
    <source>
        <dbReference type="Proteomes" id="UP000295050"/>
    </source>
</evidence>
<evidence type="ECO:0000256" key="9">
    <source>
        <dbReference type="SAM" id="Phobius"/>
    </source>
</evidence>
<dbReference type="InterPro" id="IPR017871">
    <property type="entry name" value="ABC_transporter-like_CS"/>
</dbReference>
<dbReference type="PROSITE" id="PS50893">
    <property type="entry name" value="ABC_TRANSPORTER_2"/>
    <property type="match status" value="1"/>
</dbReference>
<proteinExistence type="predicted"/>
<dbReference type="RefSeq" id="WP_425057099.1">
    <property type="nucleotide sequence ID" value="NZ_SLXU01000001.1"/>
</dbReference>
<accession>A0A4R2RSX0</accession>
<dbReference type="InterPro" id="IPR036640">
    <property type="entry name" value="ABC1_TM_sf"/>
</dbReference>
<organism evidence="12 13">
    <name type="scientific">Rhodovulum bhavnagarense</name>
    <dbReference type="NCBI Taxonomy" id="992286"/>
    <lineage>
        <taxon>Bacteria</taxon>
        <taxon>Pseudomonadati</taxon>
        <taxon>Pseudomonadota</taxon>
        <taxon>Alphaproteobacteria</taxon>
        <taxon>Rhodobacterales</taxon>
        <taxon>Paracoccaceae</taxon>
        <taxon>Rhodovulum</taxon>
    </lineage>
</organism>
<dbReference type="PANTHER" id="PTHR43394:SF1">
    <property type="entry name" value="ATP-BINDING CASSETTE SUB-FAMILY B MEMBER 10, MITOCHONDRIAL"/>
    <property type="match status" value="1"/>
</dbReference>
<feature type="transmembrane region" description="Helical" evidence="9">
    <location>
        <begin position="156"/>
        <end position="179"/>
    </location>
</feature>
<comment type="subcellular location">
    <subcellularLocation>
        <location evidence="1">Cell membrane</location>
        <topology evidence="1">Multi-pass membrane protein</topology>
    </subcellularLocation>
</comment>
<feature type="transmembrane region" description="Helical" evidence="9">
    <location>
        <begin position="185"/>
        <end position="207"/>
    </location>
</feature>
<feature type="transmembrane region" description="Helical" evidence="9">
    <location>
        <begin position="271"/>
        <end position="289"/>
    </location>
</feature>
<dbReference type="InterPro" id="IPR011527">
    <property type="entry name" value="ABC1_TM_dom"/>
</dbReference>
<feature type="domain" description="ABC transporter" evidence="10">
    <location>
        <begin position="363"/>
        <end position="595"/>
    </location>
</feature>
<dbReference type="EMBL" id="SLXU01000001">
    <property type="protein sequence ID" value="TCP62981.1"/>
    <property type="molecule type" value="Genomic_DNA"/>
</dbReference>
<evidence type="ECO:0000313" key="12">
    <source>
        <dbReference type="EMBL" id="TCP62981.1"/>
    </source>
</evidence>
<keyword evidence="5" id="KW-0547">Nucleotide-binding</keyword>
<dbReference type="Pfam" id="PF00664">
    <property type="entry name" value="ABC_membrane"/>
    <property type="match status" value="1"/>
</dbReference>
<dbReference type="GO" id="GO:0005886">
    <property type="term" value="C:plasma membrane"/>
    <property type="evidence" value="ECO:0007669"/>
    <property type="project" value="UniProtKB-SubCell"/>
</dbReference>